<reference evidence="2 3" key="1">
    <citation type="submission" date="2019-03" db="EMBL/GenBank/DDBJ databases">
        <title>Genomic Encyclopedia of Type Strains, Phase IV (KMG-IV): sequencing the most valuable type-strain genomes for metagenomic binning, comparative biology and taxonomic classification.</title>
        <authorList>
            <person name="Goeker M."/>
        </authorList>
    </citation>
    <scope>NUCLEOTIDE SEQUENCE [LARGE SCALE GENOMIC DNA]</scope>
    <source>
        <strain evidence="2 3">DSM 9035</strain>
    </source>
</reference>
<sequence length="370" mass="40629">MLICVLGSQSPFAVLGVHIVRTIAAFVLNDFHYVHATTMAQLNEAWQSRNDRPVVLYSDYLEPRLVDILVKSGAPMVWFLDDLQDCALYCAKARDVELRLGVVFTIQSLCSFARFIPQPFITRLWRPGPRATLGPLVRKIAEGYQLDATDDLVARVCQHLTGGAEEAEAALVEDQIRKIVATALPIGAHASLPRSEQMMLKDVLGGYSALFGDHPTKFRWPVSFFISGSPPHAPVLGPIDMTGPARCLLFGPQLSLPEGRWVAHAAFAVSENYSGNILKVDVVSAGKVAAEAVGDLPADGRFAVSIPFENVSNMFPVDLRIMMMSGAIEGTFELLHAWLEPLALADPAHAEPPQPVRSRRPRRRADGRRF</sequence>
<dbReference type="AlphaFoldDB" id="A0A4R3LWT2"/>
<evidence type="ECO:0000256" key="1">
    <source>
        <dbReference type="SAM" id="MobiDB-lite"/>
    </source>
</evidence>
<dbReference type="RefSeq" id="WP_132031120.1">
    <property type="nucleotide sequence ID" value="NZ_SMAI01000005.1"/>
</dbReference>
<dbReference type="OrthoDB" id="7207000at2"/>
<feature type="compositionally biased region" description="Basic residues" evidence="1">
    <location>
        <begin position="357"/>
        <end position="370"/>
    </location>
</feature>
<evidence type="ECO:0000313" key="3">
    <source>
        <dbReference type="Proteomes" id="UP000294664"/>
    </source>
</evidence>
<evidence type="ECO:0000313" key="2">
    <source>
        <dbReference type="EMBL" id="TCT05033.1"/>
    </source>
</evidence>
<feature type="region of interest" description="Disordered" evidence="1">
    <location>
        <begin position="349"/>
        <end position="370"/>
    </location>
</feature>
<keyword evidence="3" id="KW-1185">Reference proteome</keyword>
<proteinExistence type="predicted"/>
<dbReference type="EMBL" id="SMAI01000005">
    <property type="protein sequence ID" value="TCT05033.1"/>
    <property type="molecule type" value="Genomic_DNA"/>
</dbReference>
<organism evidence="2 3">
    <name type="scientific">Aquabacter spiritensis</name>
    <dbReference type="NCBI Taxonomy" id="933073"/>
    <lineage>
        <taxon>Bacteria</taxon>
        <taxon>Pseudomonadati</taxon>
        <taxon>Pseudomonadota</taxon>
        <taxon>Alphaproteobacteria</taxon>
        <taxon>Hyphomicrobiales</taxon>
        <taxon>Xanthobacteraceae</taxon>
        <taxon>Aquabacter</taxon>
    </lineage>
</organism>
<name>A0A4R3LWT2_9HYPH</name>
<accession>A0A4R3LWT2</accession>
<gene>
    <name evidence="2" type="ORF">EDC64_10564</name>
</gene>
<dbReference type="Proteomes" id="UP000294664">
    <property type="component" value="Unassembled WGS sequence"/>
</dbReference>
<comment type="caution">
    <text evidence="2">The sequence shown here is derived from an EMBL/GenBank/DDBJ whole genome shotgun (WGS) entry which is preliminary data.</text>
</comment>
<protein>
    <submittedName>
        <fullName evidence="2">Uncharacterized protein</fullName>
    </submittedName>
</protein>